<dbReference type="GO" id="GO:0008270">
    <property type="term" value="F:zinc ion binding"/>
    <property type="evidence" value="ECO:0007669"/>
    <property type="project" value="InterPro"/>
</dbReference>
<dbReference type="STRING" id="1423804.FD14_GL002359"/>
<dbReference type="Pfam" id="PF01546">
    <property type="entry name" value="Peptidase_M20"/>
    <property type="match status" value="1"/>
</dbReference>
<evidence type="ECO:0000256" key="6">
    <source>
        <dbReference type="ARBA" id="ARBA00022833"/>
    </source>
</evidence>
<evidence type="ECO:0000313" key="11">
    <source>
        <dbReference type="Proteomes" id="UP000051442"/>
    </source>
</evidence>
<evidence type="ECO:0000259" key="9">
    <source>
        <dbReference type="Pfam" id="PF07687"/>
    </source>
</evidence>
<name>A0A0R2FCX6_9LACO</name>
<comment type="cofactor">
    <cofactor evidence="1">
        <name>Zn(2+)</name>
        <dbReference type="ChEBI" id="CHEBI:29105"/>
    </cofactor>
</comment>
<keyword evidence="3" id="KW-0645">Protease</keyword>
<dbReference type="InterPro" id="IPR002933">
    <property type="entry name" value="Peptidase_M20"/>
</dbReference>
<dbReference type="Gene3D" id="3.40.630.10">
    <property type="entry name" value="Zn peptidases"/>
    <property type="match status" value="1"/>
</dbReference>
<dbReference type="InterPro" id="IPR010964">
    <property type="entry name" value="M20A_pepV-rel"/>
</dbReference>
<dbReference type="InterPro" id="IPR036264">
    <property type="entry name" value="Bact_exopeptidase_dim_dom"/>
</dbReference>
<sequence>MKDKGGLVMKTYITKQHQADAVKALERLVKHPSYLATAAPGAPFGVGVRAALDEMMALCDELGFKTYTDPDGNYGYAEVGEGDDIFGILGHVDVVPAGDAADWATDPYQAVIKDGVIHGRGVQDDKGPSVAALFAVKALMDAGVTFKERVRFIFGTDEENLWRGIAVYTEKEAQITHGIAPDSEFPVTYAEKGLQQAYLIGPGTSDFSLDLDQPFNAVPAKAAYDGPKLAEVTQALDDFGFAYETTDTGIVVTGKAIHAMLAPEGTNAVLRLAMALDKVFPDGPLSLIGQCVKEDATGANLLGDISDEASGHLTINLSGIKVTPEETRIQLDMRVPVTVNHKALLTQLQEAVGKYGLRYEDFDYLAPLYVPRDSALVETLMGVYQDVTGDQTPPQVSGGATYARTMHQCVAFGAMLPGVPDYMHQVDEQWELAKMYEAMTIYAEAVARIVGNVE</sequence>
<dbReference type="GO" id="GO:0006526">
    <property type="term" value="P:L-arginine biosynthetic process"/>
    <property type="evidence" value="ECO:0007669"/>
    <property type="project" value="TreeGrafter"/>
</dbReference>
<protein>
    <recommendedName>
        <fullName evidence="9">Peptidase M20 dimerisation domain-containing protein</fullName>
    </recommendedName>
</protein>
<evidence type="ECO:0000256" key="1">
    <source>
        <dbReference type="ARBA" id="ARBA00001947"/>
    </source>
</evidence>
<dbReference type="NCBIfam" id="TIGR01887">
    <property type="entry name" value="dipeptidaselike"/>
    <property type="match status" value="1"/>
</dbReference>
<dbReference type="GO" id="GO:0006508">
    <property type="term" value="P:proteolysis"/>
    <property type="evidence" value="ECO:0007669"/>
    <property type="project" value="UniProtKB-KW"/>
</dbReference>
<dbReference type="NCBIfam" id="NF005542">
    <property type="entry name" value="PRK07205.1"/>
    <property type="match status" value="1"/>
</dbReference>
<dbReference type="GO" id="GO:0008777">
    <property type="term" value="F:acetylornithine deacetylase activity"/>
    <property type="evidence" value="ECO:0007669"/>
    <property type="project" value="TreeGrafter"/>
</dbReference>
<dbReference type="PANTHER" id="PTHR43808">
    <property type="entry name" value="ACETYLORNITHINE DEACETYLASE"/>
    <property type="match status" value="1"/>
</dbReference>
<dbReference type="Pfam" id="PF07687">
    <property type="entry name" value="M20_dimer"/>
    <property type="match status" value="1"/>
</dbReference>
<dbReference type="GO" id="GO:0016805">
    <property type="term" value="F:dipeptidase activity"/>
    <property type="evidence" value="ECO:0007669"/>
    <property type="project" value="UniProtKB-KW"/>
</dbReference>
<keyword evidence="4" id="KW-0479">Metal-binding</keyword>
<evidence type="ECO:0000256" key="8">
    <source>
        <dbReference type="ARBA" id="ARBA00023049"/>
    </source>
</evidence>
<evidence type="ECO:0000256" key="4">
    <source>
        <dbReference type="ARBA" id="ARBA00022723"/>
    </source>
</evidence>
<gene>
    <name evidence="10" type="ORF">FD14_GL002359</name>
</gene>
<dbReference type="InterPro" id="IPR011650">
    <property type="entry name" value="Peptidase_M20_dimer"/>
</dbReference>
<proteinExistence type="inferred from homology"/>
<dbReference type="Gene3D" id="3.30.70.360">
    <property type="match status" value="2"/>
</dbReference>
<comment type="caution">
    <text evidence="10">The sequence shown here is derived from an EMBL/GenBank/DDBJ whole genome shotgun (WGS) entry which is preliminary data.</text>
</comment>
<evidence type="ECO:0000313" key="10">
    <source>
        <dbReference type="EMBL" id="KRN26291.1"/>
    </source>
</evidence>
<evidence type="ECO:0000256" key="5">
    <source>
        <dbReference type="ARBA" id="ARBA00022801"/>
    </source>
</evidence>
<keyword evidence="8" id="KW-0482">Metalloprotease</keyword>
<dbReference type="SUPFAM" id="SSF53187">
    <property type="entry name" value="Zn-dependent exopeptidases"/>
    <property type="match status" value="1"/>
</dbReference>
<dbReference type="PATRIC" id="fig|1423804.4.peg.2553"/>
<organism evidence="10 11">
    <name type="scientific">Secundilactobacillus similis DSM 23365 = JCM 2765</name>
    <dbReference type="NCBI Taxonomy" id="1423804"/>
    <lineage>
        <taxon>Bacteria</taxon>
        <taxon>Bacillati</taxon>
        <taxon>Bacillota</taxon>
        <taxon>Bacilli</taxon>
        <taxon>Lactobacillales</taxon>
        <taxon>Lactobacillaceae</taxon>
        <taxon>Secundilactobacillus</taxon>
    </lineage>
</organism>
<comment type="similarity">
    <text evidence="2">Belongs to the peptidase M20A family.</text>
</comment>
<dbReference type="AlphaFoldDB" id="A0A0R2FCX6"/>
<evidence type="ECO:0000256" key="2">
    <source>
        <dbReference type="ARBA" id="ARBA00006247"/>
    </source>
</evidence>
<evidence type="ECO:0000256" key="3">
    <source>
        <dbReference type="ARBA" id="ARBA00022670"/>
    </source>
</evidence>
<reference evidence="10 11" key="1">
    <citation type="journal article" date="2015" name="Genome Announc.">
        <title>Expanding the biotechnology potential of lactobacilli through comparative genomics of 213 strains and associated genera.</title>
        <authorList>
            <person name="Sun Z."/>
            <person name="Harris H.M."/>
            <person name="McCann A."/>
            <person name="Guo C."/>
            <person name="Argimon S."/>
            <person name="Zhang W."/>
            <person name="Yang X."/>
            <person name="Jeffery I.B."/>
            <person name="Cooney J.C."/>
            <person name="Kagawa T.F."/>
            <person name="Liu W."/>
            <person name="Song Y."/>
            <person name="Salvetti E."/>
            <person name="Wrobel A."/>
            <person name="Rasinkangas P."/>
            <person name="Parkhill J."/>
            <person name="Rea M.C."/>
            <person name="O'Sullivan O."/>
            <person name="Ritari J."/>
            <person name="Douillard F.P."/>
            <person name="Paul Ross R."/>
            <person name="Yang R."/>
            <person name="Briner A.E."/>
            <person name="Felis G.E."/>
            <person name="de Vos W.M."/>
            <person name="Barrangou R."/>
            <person name="Klaenhammer T.R."/>
            <person name="Caufield P.W."/>
            <person name="Cui Y."/>
            <person name="Zhang H."/>
            <person name="O'Toole P.W."/>
        </authorList>
    </citation>
    <scope>NUCLEOTIDE SEQUENCE [LARGE SCALE GENOMIC DNA]</scope>
    <source>
        <strain evidence="10 11">DSM 23365</strain>
    </source>
</reference>
<evidence type="ECO:0000256" key="7">
    <source>
        <dbReference type="ARBA" id="ARBA00022997"/>
    </source>
</evidence>
<feature type="domain" description="Peptidase M20 dimerisation" evidence="9">
    <location>
        <begin position="250"/>
        <end position="359"/>
    </location>
</feature>
<keyword evidence="7" id="KW-0224">Dipeptidase</keyword>
<keyword evidence="5" id="KW-0378">Hydrolase</keyword>
<dbReference type="EMBL" id="AYZM01000038">
    <property type="protein sequence ID" value="KRN26291.1"/>
    <property type="molecule type" value="Genomic_DNA"/>
</dbReference>
<accession>A0A0R2FCX6</accession>
<dbReference type="Proteomes" id="UP000051442">
    <property type="component" value="Unassembled WGS sequence"/>
</dbReference>
<dbReference type="GO" id="GO:0008237">
    <property type="term" value="F:metallopeptidase activity"/>
    <property type="evidence" value="ECO:0007669"/>
    <property type="project" value="UniProtKB-KW"/>
</dbReference>
<dbReference type="PANTHER" id="PTHR43808:SF31">
    <property type="entry name" value="N-ACETYL-L-CITRULLINE DEACETYLASE"/>
    <property type="match status" value="1"/>
</dbReference>
<keyword evidence="6" id="KW-0862">Zinc</keyword>
<dbReference type="InterPro" id="IPR050072">
    <property type="entry name" value="Peptidase_M20A"/>
</dbReference>
<dbReference type="SUPFAM" id="SSF55031">
    <property type="entry name" value="Bacterial exopeptidase dimerisation domain"/>
    <property type="match status" value="1"/>
</dbReference>
<keyword evidence="11" id="KW-1185">Reference proteome</keyword>